<dbReference type="GO" id="GO:0015920">
    <property type="term" value="P:lipopolysaccharide transport"/>
    <property type="evidence" value="ECO:0007669"/>
    <property type="project" value="TreeGrafter"/>
</dbReference>
<dbReference type="EMBL" id="CP123872">
    <property type="protein sequence ID" value="WND01903.1"/>
    <property type="molecule type" value="Genomic_DNA"/>
</dbReference>
<keyword evidence="3 6" id="KW-0812">Transmembrane</keyword>
<dbReference type="AlphaFoldDB" id="A0AA52EDY2"/>
<evidence type="ECO:0000256" key="2">
    <source>
        <dbReference type="ARBA" id="ARBA00022475"/>
    </source>
</evidence>
<dbReference type="InterPro" id="IPR005495">
    <property type="entry name" value="LptG/LptF_permease"/>
</dbReference>
<keyword evidence="8" id="KW-1185">Reference proteome</keyword>
<protein>
    <submittedName>
        <fullName evidence="7">LPS export ABC transporter permease LptG</fullName>
    </submittedName>
</protein>
<evidence type="ECO:0000256" key="3">
    <source>
        <dbReference type="ARBA" id="ARBA00022692"/>
    </source>
</evidence>
<feature type="transmembrane region" description="Helical" evidence="6">
    <location>
        <begin position="290"/>
        <end position="309"/>
    </location>
</feature>
<accession>A0AA52EDY2</accession>
<dbReference type="PANTHER" id="PTHR33529:SF2">
    <property type="entry name" value="LIPOPOLYSACCHARIDE EXPORT SYSTEM PERMEASE PROTEIN LPTG"/>
    <property type="match status" value="1"/>
</dbReference>
<evidence type="ECO:0000256" key="4">
    <source>
        <dbReference type="ARBA" id="ARBA00022989"/>
    </source>
</evidence>
<dbReference type="Proteomes" id="UP001268683">
    <property type="component" value="Chromosome"/>
</dbReference>
<sequence length="386" mass="42831">MITLRSMRRALLPSKTLTVYVIKMYIGRFLGILIGLCTVLQMLDLLAQADDIMAAEGADFSSIVSYLMMRYPQLMTQFIPFVGLLATLLTLATLNQNSEIIVMKATGLSSHKILLPLGVASGIIALAHFAFHDTIVTKANADLEYWKENDFAINLPPAPDVRGAVWLTEGTTLVRVNKVTKAGSRVILDNVSLIERDDLGRMTRMQQADFAHHQDGKWTLFGLRNFNINTHETTEVEQQNWTIPTPPERFLALTVRPKHVPYRQLSNSIDQLEREGLPTDTLKASLMQKIAAPAAILLMPLLGALAAFGVHRSGNLFMRLFSGMAMGFSFFVADNFMLSMGEFGVVPPFIAAWSPFILYLLIGYAVLFNTEEGSSPRVRPAKSQPV</sequence>
<keyword evidence="5 6" id="KW-0472">Membrane</keyword>
<evidence type="ECO:0000256" key="6">
    <source>
        <dbReference type="SAM" id="Phobius"/>
    </source>
</evidence>
<evidence type="ECO:0000256" key="5">
    <source>
        <dbReference type="ARBA" id="ARBA00023136"/>
    </source>
</evidence>
<proteinExistence type="predicted"/>
<feature type="transmembrane region" description="Helical" evidence="6">
    <location>
        <begin position="113"/>
        <end position="131"/>
    </location>
</feature>
<evidence type="ECO:0000313" key="8">
    <source>
        <dbReference type="Proteomes" id="UP001268683"/>
    </source>
</evidence>
<keyword evidence="2" id="KW-1003">Cell membrane</keyword>
<evidence type="ECO:0000256" key="1">
    <source>
        <dbReference type="ARBA" id="ARBA00004651"/>
    </source>
</evidence>
<comment type="subcellular location">
    <subcellularLocation>
        <location evidence="1">Cell membrane</location>
        <topology evidence="1">Multi-pass membrane protein</topology>
    </subcellularLocation>
</comment>
<dbReference type="InterPro" id="IPR030923">
    <property type="entry name" value="LptG"/>
</dbReference>
<organism evidence="7 8">
    <name type="scientific">Temperatibacter marinus</name>
    <dbReference type="NCBI Taxonomy" id="1456591"/>
    <lineage>
        <taxon>Bacteria</taxon>
        <taxon>Pseudomonadati</taxon>
        <taxon>Pseudomonadota</taxon>
        <taxon>Alphaproteobacteria</taxon>
        <taxon>Kordiimonadales</taxon>
        <taxon>Temperatibacteraceae</taxon>
        <taxon>Temperatibacter</taxon>
    </lineage>
</organism>
<dbReference type="NCBIfam" id="TIGR04408">
    <property type="entry name" value="LptG_lptG"/>
    <property type="match status" value="1"/>
</dbReference>
<dbReference type="KEGG" id="tmk:QGN29_10100"/>
<feature type="transmembrane region" description="Helical" evidence="6">
    <location>
        <begin position="316"/>
        <end position="333"/>
    </location>
</feature>
<reference evidence="7" key="1">
    <citation type="submission" date="2023-04" db="EMBL/GenBank/DDBJ databases">
        <title>Complete genome sequence of Temperatibacter marinus.</title>
        <authorList>
            <person name="Rong J.-C."/>
            <person name="Yi M.-L."/>
            <person name="Zhao Q."/>
        </authorList>
    </citation>
    <scope>NUCLEOTIDE SEQUENCE</scope>
    <source>
        <strain evidence="7">NBRC 110045</strain>
    </source>
</reference>
<evidence type="ECO:0000313" key="7">
    <source>
        <dbReference type="EMBL" id="WND01903.1"/>
    </source>
</evidence>
<dbReference type="Pfam" id="PF03739">
    <property type="entry name" value="LptF_LptG"/>
    <property type="match status" value="1"/>
</dbReference>
<feature type="transmembrane region" description="Helical" evidence="6">
    <location>
        <begin position="345"/>
        <end position="367"/>
    </location>
</feature>
<keyword evidence="4 6" id="KW-1133">Transmembrane helix</keyword>
<dbReference type="GO" id="GO:0043190">
    <property type="term" value="C:ATP-binding cassette (ABC) transporter complex"/>
    <property type="evidence" value="ECO:0007669"/>
    <property type="project" value="InterPro"/>
</dbReference>
<dbReference type="PANTHER" id="PTHR33529">
    <property type="entry name" value="SLR0882 PROTEIN-RELATED"/>
    <property type="match status" value="1"/>
</dbReference>
<feature type="transmembrane region" description="Helical" evidence="6">
    <location>
        <begin position="73"/>
        <end position="92"/>
    </location>
</feature>
<name>A0AA52EDY2_9PROT</name>
<dbReference type="GO" id="GO:0055085">
    <property type="term" value="P:transmembrane transport"/>
    <property type="evidence" value="ECO:0007669"/>
    <property type="project" value="InterPro"/>
</dbReference>
<dbReference type="RefSeq" id="WP_310797733.1">
    <property type="nucleotide sequence ID" value="NZ_CP123872.1"/>
</dbReference>
<gene>
    <name evidence="7" type="primary">lptG</name>
    <name evidence="7" type="ORF">QGN29_10100</name>
</gene>